<evidence type="ECO:0000256" key="6">
    <source>
        <dbReference type="ARBA" id="ARBA00023295"/>
    </source>
</evidence>
<name>A0A238VAU6_9FLAO</name>
<dbReference type="OrthoDB" id="1095333at2"/>
<feature type="chain" id="PRO_5013122309" description="alpha-L-fucosidase" evidence="7">
    <location>
        <begin position="23"/>
        <end position="515"/>
    </location>
</feature>
<keyword evidence="5" id="KW-0378">Hydrolase</keyword>
<evidence type="ECO:0000256" key="7">
    <source>
        <dbReference type="SAM" id="SignalP"/>
    </source>
</evidence>
<dbReference type="InterPro" id="IPR016286">
    <property type="entry name" value="FUC_metazoa-typ"/>
</dbReference>
<protein>
    <recommendedName>
        <fullName evidence="3">alpha-L-fucosidase</fullName>
        <ecNumber evidence="3">3.2.1.51</ecNumber>
    </recommendedName>
</protein>
<dbReference type="InterPro" id="IPR017853">
    <property type="entry name" value="GH"/>
</dbReference>
<evidence type="ECO:0000256" key="3">
    <source>
        <dbReference type="ARBA" id="ARBA00012662"/>
    </source>
</evidence>
<dbReference type="InterPro" id="IPR057739">
    <property type="entry name" value="Glyco_hydro_29_N"/>
</dbReference>
<dbReference type="EC" id="3.2.1.51" evidence="3"/>
<dbReference type="GO" id="GO:0004560">
    <property type="term" value="F:alpha-L-fucosidase activity"/>
    <property type="evidence" value="ECO:0007669"/>
    <property type="project" value="InterPro"/>
</dbReference>
<evidence type="ECO:0000256" key="2">
    <source>
        <dbReference type="ARBA" id="ARBA00007951"/>
    </source>
</evidence>
<dbReference type="Gene3D" id="2.60.40.1180">
    <property type="entry name" value="Golgi alpha-mannosidase II"/>
    <property type="match status" value="1"/>
</dbReference>
<feature type="domain" description="Glycoside hydrolase family 29 N-terminal" evidence="8">
    <location>
        <begin position="31"/>
        <end position="398"/>
    </location>
</feature>
<dbReference type="AlphaFoldDB" id="A0A238VAU6"/>
<keyword evidence="4 7" id="KW-0732">Signal</keyword>
<keyword evidence="6" id="KW-0326">Glycosidase</keyword>
<evidence type="ECO:0000313" key="11">
    <source>
        <dbReference type="Proteomes" id="UP000198384"/>
    </source>
</evidence>
<dbReference type="RefSeq" id="WP_089379827.1">
    <property type="nucleotide sequence ID" value="NZ_FZNT01000001.1"/>
</dbReference>
<dbReference type="SMART" id="SM00812">
    <property type="entry name" value="Alpha_L_fucos"/>
    <property type="match status" value="1"/>
</dbReference>
<dbReference type="Proteomes" id="UP000198384">
    <property type="component" value="Unassembled WGS sequence"/>
</dbReference>
<dbReference type="PANTHER" id="PTHR10030:SF37">
    <property type="entry name" value="ALPHA-L-FUCOSIDASE-RELATED"/>
    <property type="match status" value="1"/>
</dbReference>
<feature type="signal peptide" evidence="7">
    <location>
        <begin position="1"/>
        <end position="22"/>
    </location>
</feature>
<evidence type="ECO:0000259" key="9">
    <source>
        <dbReference type="Pfam" id="PF16757"/>
    </source>
</evidence>
<accession>A0A238VAU6</accession>
<dbReference type="Gene3D" id="3.20.20.80">
    <property type="entry name" value="Glycosidases"/>
    <property type="match status" value="1"/>
</dbReference>
<reference evidence="10 11" key="1">
    <citation type="submission" date="2017-06" db="EMBL/GenBank/DDBJ databases">
        <authorList>
            <person name="Kim H.J."/>
            <person name="Triplett B.A."/>
        </authorList>
    </citation>
    <scope>NUCLEOTIDE SEQUENCE [LARGE SCALE GENOMIC DNA]</scope>
    <source>
        <strain evidence="10 11">DSM 29150</strain>
    </source>
</reference>
<dbReference type="Pfam" id="PF16757">
    <property type="entry name" value="Fucosidase_C"/>
    <property type="match status" value="1"/>
</dbReference>
<dbReference type="InterPro" id="IPR013780">
    <property type="entry name" value="Glyco_hydro_b"/>
</dbReference>
<gene>
    <name evidence="10" type="ORF">SAMN06265371_101155</name>
</gene>
<evidence type="ECO:0000256" key="1">
    <source>
        <dbReference type="ARBA" id="ARBA00004071"/>
    </source>
</evidence>
<evidence type="ECO:0000256" key="5">
    <source>
        <dbReference type="ARBA" id="ARBA00022801"/>
    </source>
</evidence>
<feature type="domain" description="Alpha-L-fucosidase C-terminal" evidence="9">
    <location>
        <begin position="427"/>
        <end position="512"/>
    </location>
</feature>
<dbReference type="EMBL" id="FZNT01000001">
    <property type="protein sequence ID" value="SNR31552.1"/>
    <property type="molecule type" value="Genomic_DNA"/>
</dbReference>
<dbReference type="InterPro" id="IPR031919">
    <property type="entry name" value="Fucosidase_C"/>
</dbReference>
<keyword evidence="11" id="KW-1185">Reference proteome</keyword>
<dbReference type="InterPro" id="IPR000933">
    <property type="entry name" value="Glyco_hydro_29"/>
</dbReference>
<dbReference type="Pfam" id="PF01120">
    <property type="entry name" value="Alpha_L_fucos"/>
    <property type="match status" value="1"/>
</dbReference>
<organism evidence="10 11">
    <name type="scientific">Lutibacter agarilyticus</name>
    <dbReference type="NCBI Taxonomy" id="1109740"/>
    <lineage>
        <taxon>Bacteria</taxon>
        <taxon>Pseudomonadati</taxon>
        <taxon>Bacteroidota</taxon>
        <taxon>Flavobacteriia</taxon>
        <taxon>Flavobacteriales</taxon>
        <taxon>Flavobacteriaceae</taxon>
        <taxon>Lutibacter</taxon>
    </lineage>
</organism>
<dbReference type="GO" id="GO:0016139">
    <property type="term" value="P:glycoside catabolic process"/>
    <property type="evidence" value="ECO:0007669"/>
    <property type="project" value="TreeGrafter"/>
</dbReference>
<dbReference type="PRINTS" id="PR00741">
    <property type="entry name" value="GLHYDRLASE29"/>
</dbReference>
<dbReference type="SUPFAM" id="SSF51445">
    <property type="entry name" value="(Trans)glycosidases"/>
    <property type="match status" value="1"/>
</dbReference>
<evidence type="ECO:0000256" key="4">
    <source>
        <dbReference type="ARBA" id="ARBA00022729"/>
    </source>
</evidence>
<dbReference type="PANTHER" id="PTHR10030">
    <property type="entry name" value="ALPHA-L-FUCOSIDASE"/>
    <property type="match status" value="1"/>
</dbReference>
<dbReference type="GO" id="GO:0006004">
    <property type="term" value="P:fucose metabolic process"/>
    <property type="evidence" value="ECO:0007669"/>
    <property type="project" value="InterPro"/>
</dbReference>
<dbReference type="PROSITE" id="PS51257">
    <property type="entry name" value="PROKAR_LIPOPROTEIN"/>
    <property type="match status" value="1"/>
</dbReference>
<dbReference type="GO" id="GO:0005764">
    <property type="term" value="C:lysosome"/>
    <property type="evidence" value="ECO:0007669"/>
    <property type="project" value="TreeGrafter"/>
</dbReference>
<sequence>MRLSKSNLLVAIILSIFVYSCADKSSEKKIAQAQKPTYEANWESIKANYKDPEWFNKTKFGIFIHWGAYTVPAFGSEWYPRQMYMDTANFNAQLGGTKPGPSKEYLHHKKVWGDQKDFGYKDFIPMFKAEKFNADEWIDLFKKSGAKYVIPVADHHDGFAMYKSNTTRWNAYDMGPKRDVLGELFKAGREKGMIMGTSSHFAFNWSFYNKKDHFDTTDPEYADLYSSKGKDLTEPVSEEFKQRWWERTKDVIDNYQPDILWFDFYLDIPDYADMRPKLAAYYYNKGIEWNKEVVLQDKNFSHEAFPEGTVIYDLERGKLPGIRKLPWQTDTSIGKNSWSHVTNWKSKTANQIVDDLVDIVSKNGCLLLNVGPKADGTIPEDQAKILLQIGDWLTTNGEAIYDTKYWKTFGEGPTEVKKGHHSEGNNKDLSSKDIRFTTKDNNLYAIVLDWPENGKVNITTLAKNTEFAKDIHITDINVLGSSENIKWSQTEEGLEVAMPKEKPCDFAYTIAISLK</sequence>
<evidence type="ECO:0000259" key="8">
    <source>
        <dbReference type="Pfam" id="PF01120"/>
    </source>
</evidence>
<proteinExistence type="inferred from homology"/>
<comment type="function">
    <text evidence="1">Alpha-L-fucosidase is responsible for hydrolyzing the alpha-1,6-linked fucose joined to the reducing-end N-acetylglucosamine of the carbohydrate moieties of glycoproteins.</text>
</comment>
<dbReference type="PIRSF" id="PIRSF001092">
    <property type="entry name" value="Alpha-L-fucosidase"/>
    <property type="match status" value="1"/>
</dbReference>
<comment type="similarity">
    <text evidence="2">Belongs to the glycosyl hydrolase 29 family.</text>
</comment>
<evidence type="ECO:0000313" key="10">
    <source>
        <dbReference type="EMBL" id="SNR31552.1"/>
    </source>
</evidence>